<gene>
    <name evidence="4" type="ORF">MNBD_IGNAVI01-2423</name>
</gene>
<feature type="domain" description="Signal transduction histidine kinase internal region" evidence="3">
    <location>
        <begin position="489"/>
        <end position="566"/>
    </location>
</feature>
<dbReference type="Pfam" id="PF06580">
    <property type="entry name" value="His_kinase"/>
    <property type="match status" value="1"/>
</dbReference>
<evidence type="ECO:0000256" key="1">
    <source>
        <dbReference type="SAM" id="Phobius"/>
    </source>
</evidence>
<name>A0A3B1CX37_9ZZZZ</name>
<reference evidence="4" key="1">
    <citation type="submission" date="2018-06" db="EMBL/GenBank/DDBJ databases">
        <authorList>
            <person name="Zhirakovskaya E."/>
        </authorList>
    </citation>
    <scope>NUCLEOTIDE SEQUENCE</scope>
</reference>
<dbReference type="InterPro" id="IPR028994">
    <property type="entry name" value="Integrin_alpha_N"/>
</dbReference>
<dbReference type="EMBL" id="UOGD01000189">
    <property type="protein sequence ID" value="VAX21187.1"/>
    <property type="molecule type" value="Genomic_DNA"/>
</dbReference>
<dbReference type="AlphaFoldDB" id="A0A3B1CX37"/>
<feature type="transmembrane region" description="Helical" evidence="1">
    <location>
        <begin position="12"/>
        <end position="31"/>
    </location>
</feature>
<evidence type="ECO:0000313" key="4">
    <source>
        <dbReference type="EMBL" id="VAX21187.1"/>
    </source>
</evidence>
<dbReference type="InterPro" id="IPR003594">
    <property type="entry name" value="HATPase_dom"/>
</dbReference>
<dbReference type="SUPFAM" id="SSF55874">
    <property type="entry name" value="ATPase domain of HSP90 chaperone/DNA topoisomerase II/histidine kinase"/>
    <property type="match status" value="1"/>
</dbReference>
<dbReference type="PANTHER" id="PTHR34220:SF7">
    <property type="entry name" value="SENSOR HISTIDINE KINASE YPDA"/>
    <property type="match status" value="1"/>
</dbReference>
<accession>A0A3B1CX37</accession>
<keyword evidence="1" id="KW-1133">Transmembrane helix</keyword>
<dbReference type="PANTHER" id="PTHR34220">
    <property type="entry name" value="SENSOR HISTIDINE KINASE YPDA"/>
    <property type="match status" value="1"/>
</dbReference>
<feature type="transmembrane region" description="Helical" evidence="1">
    <location>
        <begin position="450"/>
        <end position="467"/>
    </location>
</feature>
<dbReference type="GO" id="GO:0016020">
    <property type="term" value="C:membrane"/>
    <property type="evidence" value="ECO:0007669"/>
    <property type="project" value="InterPro"/>
</dbReference>
<keyword evidence="1" id="KW-0472">Membrane</keyword>
<dbReference type="GO" id="GO:0000155">
    <property type="term" value="F:phosphorelay sensor kinase activity"/>
    <property type="evidence" value="ECO:0007669"/>
    <property type="project" value="InterPro"/>
</dbReference>
<dbReference type="Pfam" id="PF02518">
    <property type="entry name" value="HATPase_c"/>
    <property type="match status" value="1"/>
</dbReference>
<dbReference type="InterPro" id="IPR010559">
    <property type="entry name" value="Sig_transdc_His_kin_internal"/>
</dbReference>
<evidence type="ECO:0000259" key="3">
    <source>
        <dbReference type="Pfam" id="PF06580"/>
    </source>
</evidence>
<sequence length="693" mass="79901">MTNKIFLLFTNPFILSLVLSVILILSLPPFFDKYNIDEVKKIKTNESALINYCDLNSDGFSEEITIISSFKNRVGIIVREQNAVLNQWGFDGVLLRPENPIYCDINGDGLKEIAVFSLHENKILLNCFNPFSEEILIKDKVIDYFYPRNGQSSCSIRFCASVDANNDEINELYFSLSVGYPLKPRKIYMMDFKNDKLLASPEACIPINDPFSFRSNNEGDFYISTSTTAVGNCDSSAAFTDHFSWLMVLDKDLRFQFEPIKLGFYPSNLLIKPIRIEDQTFLAALNIYEGSKDHNCSISLINSEGKLEKEKNFDFSNDWYAAKLINKNNEFNELFIIRKDGLIEEVDENLNRKVIQQLLPFDESGARLNMLDIDMDVEDEFIFYHSDLEKVTITRNDFSNPLIFNAPGNNDLMYSTTILNGGNEPQLYLAFDNLAYYLNYYQNPLHNIKYLIYAGIYLGFYFLVFFIQKAQRLRTEHKYETEKKIAELQMKSIKNQIDPHFTLNIINSIGSLFAKQDTEKANYIFGKYSKLLRSTILSSENITSTLQEEIEYVENYIALEQYRFPDGFDYIIEKEVSINDKIKIPKMLIHSFVENAIKHGLKHLNKKGKLFIGVKNGSDKYKIVIRDNGVGRKKAKELAVFDTGRGLSIIDQILDLYYSFEKIKITYEMIDLTNEKNEAAGTEVIIKIPILKS</sequence>
<dbReference type="SUPFAM" id="SSF69318">
    <property type="entry name" value="Integrin alpha N-terminal domain"/>
    <property type="match status" value="1"/>
</dbReference>
<dbReference type="InterPro" id="IPR036890">
    <property type="entry name" value="HATPase_C_sf"/>
</dbReference>
<proteinExistence type="predicted"/>
<protein>
    <submittedName>
        <fullName evidence="4">Uncharacterized protein</fullName>
    </submittedName>
</protein>
<dbReference type="InterPro" id="IPR050640">
    <property type="entry name" value="Bact_2-comp_sensor_kinase"/>
</dbReference>
<keyword evidence="1" id="KW-0812">Transmembrane</keyword>
<dbReference type="Gene3D" id="3.30.565.10">
    <property type="entry name" value="Histidine kinase-like ATPase, C-terminal domain"/>
    <property type="match status" value="1"/>
</dbReference>
<organism evidence="4">
    <name type="scientific">hydrothermal vent metagenome</name>
    <dbReference type="NCBI Taxonomy" id="652676"/>
    <lineage>
        <taxon>unclassified sequences</taxon>
        <taxon>metagenomes</taxon>
        <taxon>ecological metagenomes</taxon>
    </lineage>
</organism>
<feature type="domain" description="Histidine kinase/HSP90-like ATPase" evidence="2">
    <location>
        <begin position="589"/>
        <end position="690"/>
    </location>
</feature>
<evidence type="ECO:0000259" key="2">
    <source>
        <dbReference type="Pfam" id="PF02518"/>
    </source>
</evidence>